<feature type="region of interest" description="Disordered" evidence="3">
    <location>
        <begin position="221"/>
        <end position="256"/>
    </location>
</feature>
<keyword evidence="2" id="KW-0539">Nucleus</keyword>
<organism evidence="5 6">
    <name type="scientific">Pseudogymnoascus verrucosus</name>
    <dbReference type="NCBI Taxonomy" id="342668"/>
    <lineage>
        <taxon>Eukaryota</taxon>
        <taxon>Fungi</taxon>
        <taxon>Dikarya</taxon>
        <taxon>Ascomycota</taxon>
        <taxon>Pezizomycotina</taxon>
        <taxon>Leotiomycetes</taxon>
        <taxon>Thelebolales</taxon>
        <taxon>Thelebolaceae</taxon>
        <taxon>Pseudogymnoascus</taxon>
    </lineage>
</organism>
<feature type="domain" description="Zn(2)-C6 fungal-type" evidence="4">
    <location>
        <begin position="67"/>
        <end position="95"/>
    </location>
</feature>
<dbReference type="PANTHER" id="PTHR47783:SF1">
    <property type="entry name" value="ZN(II)2CYS6 TRANSCRIPTION FACTOR (EUROFUNG)"/>
    <property type="match status" value="1"/>
</dbReference>
<dbReference type="RefSeq" id="XP_018135213.1">
    <property type="nucleotide sequence ID" value="XM_018269920.1"/>
</dbReference>
<dbReference type="Pfam" id="PF04082">
    <property type="entry name" value="Fungal_trans"/>
    <property type="match status" value="1"/>
</dbReference>
<dbReference type="Gene3D" id="4.10.240.10">
    <property type="entry name" value="Zn(2)-C6 fungal-type DNA-binding domain"/>
    <property type="match status" value="1"/>
</dbReference>
<protein>
    <recommendedName>
        <fullName evidence="4">Zn(2)-C6 fungal-type domain-containing protein</fullName>
    </recommendedName>
</protein>
<dbReference type="GO" id="GO:0000981">
    <property type="term" value="F:DNA-binding transcription factor activity, RNA polymerase II-specific"/>
    <property type="evidence" value="ECO:0007669"/>
    <property type="project" value="InterPro"/>
</dbReference>
<proteinExistence type="predicted"/>
<dbReference type="CDD" id="cd00067">
    <property type="entry name" value="GAL4"/>
    <property type="match status" value="1"/>
</dbReference>
<reference evidence="6" key="2">
    <citation type="journal article" date="2018" name="Nat. Commun.">
        <title>Extreme sensitivity to ultraviolet light in the fungal pathogen causing white-nose syndrome of bats.</title>
        <authorList>
            <person name="Palmer J.M."/>
            <person name="Drees K.P."/>
            <person name="Foster J.T."/>
            <person name="Lindner D.L."/>
        </authorList>
    </citation>
    <scope>NUCLEOTIDE SEQUENCE [LARGE SCALE GENOMIC DNA]</scope>
    <source>
        <strain evidence="6">UAMH 10579</strain>
    </source>
</reference>
<feature type="region of interest" description="Disordered" evidence="3">
    <location>
        <begin position="680"/>
        <end position="699"/>
    </location>
</feature>
<dbReference type="EMBL" id="KV460206">
    <property type="protein sequence ID" value="OBU01481.1"/>
    <property type="molecule type" value="Genomic_DNA"/>
</dbReference>
<dbReference type="SMART" id="SM00066">
    <property type="entry name" value="GAL4"/>
    <property type="match status" value="1"/>
</dbReference>
<dbReference type="Pfam" id="PF00172">
    <property type="entry name" value="Zn_clus"/>
    <property type="match status" value="1"/>
</dbReference>
<dbReference type="OrthoDB" id="2354469at2759"/>
<keyword evidence="6" id="KW-1185">Reference proteome</keyword>
<dbReference type="PANTHER" id="PTHR47783">
    <property type="entry name" value="ZN(II)2CYS6 TRANSCRIPTION FACTOR (EUROFUNG)-RELATED"/>
    <property type="match status" value="1"/>
</dbReference>
<feature type="compositionally biased region" description="Polar residues" evidence="3">
    <location>
        <begin position="177"/>
        <end position="186"/>
    </location>
</feature>
<dbReference type="CDD" id="cd12148">
    <property type="entry name" value="fungal_TF_MHR"/>
    <property type="match status" value="1"/>
</dbReference>
<dbReference type="AlphaFoldDB" id="A0A2P2SXC1"/>
<dbReference type="Proteomes" id="UP000091956">
    <property type="component" value="Unassembled WGS sequence"/>
</dbReference>
<dbReference type="SMART" id="SM00906">
    <property type="entry name" value="Fungal_trans"/>
    <property type="match status" value="1"/>
</dbReference>
<evidence type="ECO:0000256" key="2">
    <source>
        <dbReference type="ARBA" id="ARBA00023242"/>
    </source>
</evidence>
<dbReference type="InterPro" id="IPR007219">
    <property type="entry name" value="XnlR_reg_dom"/>
</dbReference>
<accession>A0A2P2SXC1</accession>
<evidence type="ECO:0000313" key="6">
    <source>
        <dbReference type="Proteomes" id="UP000091956"/>
    </source>
</evidence>
<dbReference type="SUPFAM" id="SSF57701">
    <property type="entry name" value="Zn2/Cys6 DNA-binding domain"/>
    <property type="match status" value="1"/>
</dbReference>
<dbReference type="STRING" id="342668.A0A2P2SXC1"/>
<dbReference type="InterPro" id="IPR001138">
    <property type="entry name" value="Zn2Cys6_DnaBD"/>
</dbReference>
<feature type="region of interest" description="Disordered" evidence="3">
    <location>
        <begin position="762"/>
        <end position="794"/>
    </location>
</feature>
<dbReference type="GO" id="GO:0006351">
    <property type="term" value="P:DNA-templated transcription"/>
    <property type="evidence" value="ECO:0007669"/>
    <property type="project" value="InterPro"/>
</dbReference>
<dbReference type="PROSITE" id="PS50048">
    <property type="entry name" value="ZN2_CY6_FUNGAL_2"/>
    <property type="match status" value="1"/>
</dbReference>
<dbReference type="InterPro" id="IPR036864">
    <property type="entry name" value="Zn2-C6_fun-type_DNA-bd_sf"/>
</dbReference>
<evidence type="ECO:0000256" key="3">
    <source>
        <dbReference type="SAM" id="MobiDB-lite"/>
    </source>
</evidence>
<evidence type="ECO:0000256" key="1">
    <source>
        <dbReference type="ARBA" id="ARBA00022723"/>
    </source>
</evidence>
<dbReference type="GO" id="GO:0003677">
    <property type="term" value="F:DNA binding"/>
    <property type="evidence" value="ECO:0007669"/>
    <property type="project" value="InterPro"/>
</dbReference>
<feature type="region of interest" description="Disordered" evidence="3">
    <location>
        <begin position="157"/>
        <end position="186"/>
    </location>
</feature>
<gene>
    <name evidence="5" type="ORF">VE01_00388</name>
</gene>
<evidence type="ECO:0000313" key="5">
    <source>
        <dbReference type="EMBL" id="OBU01481.1"/>
    </source>
</evidence>
<feature type="region of interest" description="Disordered" evidence="3">
    <location>
        <begin position="652"/>
        <end position="673"/>
    </location>
</feature>
<reference evidence="5 6" key="1">
    <citation type="submission" date="2016-03" db="EMBL/GenBank/DDBJ databases">
        <title>Comparative genomics of Pseudogymnoascus destructans, the fungus causing white-nose syndrome of bats.</title>
        <authorList>
            <person name="Palmer J.M."/>
            <person name="Drees K.P."/>
            <person name="Foster J.T."/>
            <person name="Lindner D.L."/>
        </authorList>
    </citation>
    <scope>NUCLEOTIDE SEQUENCE [LARGE SCALE GENOMIC DNA]</scope>
    <source>
        <strain evidence="5 6">UAMH 10579</strain>
    </source>
</reference>
<dbReference type="GO" id="GO:0008270">
    <property type="term" value="F:zinc ion binding"/>
    <property type="evidence" value="ECO:0007669"/>
    <property type="project" value="InterPro"/>
</dbReference>
<sequence length="1029" mass="113812">MSTVVLPTPKQIRFVNNEGRPPAKRRRVDAAYVAFTWSSSFAFLHRTTLDVFRALERNCANVYVTRRCQTCRKRKIRCDGKRPECSTCKENRHACLGYEAPLNPGGGKNPDSKKFAVDDADDDEEDIIHEDIKPKLPSPTARRVDTKLHRVLSEEHRISEESVGYGGQSPGAAGDNTAYTDDGQSSQTLNRRVPYFRWFGPTAIVRGFKQMVVSVGHPGRKIGPTSLSSASPLSNSYSPGGDQKFPNPRRSSMSIGEPRNDLGLPLYDISNSEPVPSLIKHLVKIFFVHLGCNFPFLRKDKVLRMMDDKHLAPILVDAICSLSARFSEDSQLVGSFGPKRLKSEYGQAFAQRAKAVVTDTFLCPTVEALQACLLLAYEAFGDNKDSALWMYTGCAIRMASDLGLEKLDGIRIQGSRLPNYSPIHNDFNQRQSDGHPDADIEQKASEQERIDTLWAIFTLDRFISSGLGRPATMRREDFELGLPVITMLPKSDWPAPLPALIQIIHLYGRVSDLLNGIKGTEDMTEGRLQGLEDISMEVTAWQESLGKKLAFNLGNFSHYDKAGEGTNFILLHFWYHTLIMVVYCPQLWSSAIAQLLPNDNRKLSMSSAKTIADILAFANTNESKCFVGNPFTSQPMYFAASAFLMETNIQKASSPASREGTPHRDTKASSKAPVNVNIKCEPSHHNTKQTKAKPQSNPSQDYQCCYKALQQLETYWAGTKYILTALDQKAIGIADPEAFTSEEMESTKVRPGPVQDWKRTLPPPFAQPSPSMKSVAPSMSPKTERSASPTVDGGTNQPIWWALTGTTNSPNSNVTLMFPQAPGDIASPAPPPATGQTHHKFYDPIRPSVPESTRPTNIAATYPPYNIGYSPPQQQQHIPMQQNMAPPSQKYNMIDDSHRDAAMLIELKQSPNPYGRSMAPNPYDTMNSQASTGPSQHLAHGLYDGPVRYDYGAPFGAITEMPYQGWGVTGYYGLGMEGLGAGDMTFTTRDVDLSNIDTDLSQILEHVQYLPNTDFNAGGDVGHYRGNGE</sequence>
<evidence type="ECO:0000259" key="4">
    <source>
        <dbReference type="PROSITE" id="PS50048"/>
    </source>
</evidence>
<name>A0A2P2SXC1_9PEZI</name>
<dbReference type="GeneID" id="28833774"/>
<keyword evidence="1" id="KW-0479">Metal-binding</keyword>
<feature type="compositionally biased region" description="Low complexity" evidence="3">
    <location>
        <begin position="226"/>
        <end position="239"/>
    </location>
</feature>